<dbReference type="Gene3D" id="1.20.58.90">
    <property type="match status" value="1"/>
</dbReference>
<dbReference type="GO" id="GO:0007023">
    <property type="term" value="P:post-chaperonin tubulin folding pathway"/>
    <property type="evidence" value="ECO:0007669"/>
    <property type="project" value="UniProtKB-UniRule"/>
</dbReference>
<dbReference type="InterPro" id="IPR036126">
    <property type="entry name" value="TBCA_sf"/>
</dbReference>
<sequence>MSTDIVALKRQLKIKSGAAKRLLKENGMYRKETEEMKRKLDKLIADGVSPDEWDVKNATRLCEESNKMVDDSSSRLGNAVGELRELVVQAKKEPSLSQDDDLRTAEDTLESAAT</sequence>
<protein>
    <recommendedName>
        <fullName evidence="3">Tubulin-specific chaperone A</fullName>
    </recommendedName>
</protein>
<evidence type="ECO:0000256" key="2">
    <source>
        <dbReference type="ARBA" id="ARBA00023186"/>
    </source>
</evidence>
<name>A0A4S8MV29_DENBC</name>
<feature type="compositionally biased region" description="Basic and acidic residues" evidence="4">
    <location>
        <begin position="91"/>
        <end position="106"/>
    </location>
</feature>
<comment type="similarity">
    <text evidence="1 3">Belongs to the TBCA family.</text>
</comment>
<dbReference type="OrthoDB" id="296187at2759"/>
<accession>A0A4S8MV29</accession>
<dbReference type="GO" id="GO:0005874">
    <property type="term" value="C:microtubule"/>
    <property type="evidence" value="ECO:0007669"/>
    <property type="project" value="UniProtKB-KW"/>
</dbReference>
<feature type="region of interest" description="Disordered" evidence="4">
    <location>
        <begin position="91"/>
        <end position="114"/>
    </location>
</feature>
<dbReference type="GO" id="GO:0007021">
    <property type="term" value="P:tubulin complex assembly"/>
    <property type="evidence" value="ECO:0007669"/>
    <property type="project" value="UniProtKB-UniRule"/>
</dbReference>
<evidence type="ECO:0000256" key="4">
    <source>
        <dbReference type="SAM" id="MobiDB-lite"/>
    </source>
</evidence>
<evidence type="ECO:0000256" key="1">
    <source>
        <dbReference type="ARBA" id="ARBA00006806"/>
    </source>
</evidence>
<reference evidence="5 6" key="1">
    <citation type="journal article" date="2019" name="Nat. Ecol. Evol.">
        <title>Megaphylogeny resolves global patterns of mushroom evolution.</title>
        <authorList>
            <person name="Varga T."/>
            <person name="Krizsan K."/>
            <person name="Foldi C."/>
            <person name="Dima B."/>
            <person name="Sanchez-Garcia M."/>
            <person name="Sanchez-Ramirez S."/>
            <person name="Szollosi G.J."/>
            <person name="Szarkandi J.G."/>
            <person name="Papp V."/>
            <person name="Albert L."/>
            <person name="Andreopoulos W."/>
            <person name="Angelini C."/>
            <person name="Antonin V."/>
            <person name="Barry K.W."/>
            <person name="Bougher N.L."/>
            <person name="Buchanan P."/>
            <person name="Buyck B."/>
            <person name="Bense V."/>
            <person name="Catcheside P."/>
            <person name="Chovatia M."/>
            <person name="Cooper J."/>
            <person name="Damon W."/>
            <person name="Desjardin D."/>
            <person name="Finy P."/>
            <person name="Geml J."/>
            <person name="Haridas S."/>
            <person name="Hughes K."/>
            <person name="Justo A."/>
            <person name="Karasinski D."/>
            <person name="Kautmanova I."/>
            <person name="Kiss B."/>
            <person name="Kocsube S."/>
            <person name="Kotiranta H."/>
            <person name="LaButti K.M."/>
            <person name="Lechner B.E."/>
            <person name="Liimatainen K."/>
            <person name="Lipzen A."/>
            <person name="Lukacs Z."/>
            <person name="Mihaltcheva S."/>
            <person name="Morgado L.N."/>
            <person name="Niskanen T."/>
            <person name="Noordeloos M.E."/>
            <person name="Ohm R.A."/>
            <person name="Ortiz-Santana B."/>
            <person name="Ovrebo C."/>
            <person name="Racz N."/>
            <person name="Riley R."/>
            <person name="Savchenko A."/>
            <person name="Shiryaev A."/>
            <person name="Soop K."/>
            <person name="Spirin V."/>
            <person name="Szebenyi C."/>
            <person name="Tomsovsky M."/>
            <person name="Tulloss R.E."/>
            <person name="Uehling J."/>
            <person name="Grigoriev I.V."/>
            <person name="Vagvolgyi C."/>
            <person name="Papp T."/>
            <person name="Martin F.M."/>
            <person name="Miettinen O."/>
            <person name="Hibbett D.S."/>
            <person name="Nagy L.G."/>
        </authorList>
    </citation>
    <scope>NUCLEOTIDE SEQUENCE [LARGE SCALE GENOMIC DNA]</scope>
    <source>
        <strain evidence="5 6">CBS 962.96</strain>
    </source>
</reference>
<evidence type="ECO:0000313" key="5">
    <source>
        <dbReference type="EMBL" id="THV06559.1"/>
    </source>
</evidence>
<keyword evidence="3" id="KW-0963">Cytoplasm</keyword>
<dbReference type="InterPro" id="IPR004226">
    <property type="entry name" value="TBCA"/>
</dbReference>
<comment type="subunit">
    <text evidence="3">Supercomplex made of cofactors A to E. Cofactors A and D function by capturing and stabilizing tubulin in a quasi-native conformation. Cofactor E binds to the cofactor D-tubulin complex; interaction with cofactor C then causes the release of tubulin polypeptides that are committed to the native state.</text>
</comment>
<dbReference type="PANTHER" id="PTHR21500">
    <property type="entry name" value="TUBULIN-SPECIFIC CHAPERONE A"/>
    <property type="match status" value="1"/>
</dbReference>
<keyword evidence="6" id="KW-1185">Reference proteome</keyword>
<keyword evidence="2 3" id="KW-0143">Chaperone</keyword>
<comment type="subcellular location">
    <subcellularLocation>
        <location evidence="3">Cytoplasm</location>
        <location evidence="3">Cytoskeleton</location>
    </subcellularLocation>
</comment>
<proteinExistence type="inferred from homology"/>
<dbReference type="AlphaFoldDB" id="A0A4S8MV29"/>
<dbReference type="Pfam" id="PF02970">
    <property type="entry name" value="TBCA"/>
    <property type="match status" value="1"/>
</dbReference>
<dbReference type="SUPFAM" id="SSF46988">
    <property type="entry name" value="Tubulin chaperone cofactor A"/>
    <property type="match status" value="1"/>
</dbReference>
<gene>
    <name evidence="5" type="ORF">K435DRAFT_834221</name>
</gene>
<evidence type="ECO:0000313" key="6">
    <source>
        <dbReference type="Proteomes" id="UP000297245"/>
    </source>
</evidence>
<dbReference type="GO" id="GO:0005829">
    <property type="term" value="C:cytosol"/>
    <property type="evidence" value="ECO:0007669"/>
    <property type="project" value="TreeGrafter"/>
</dbReference>
<keyword evidence="3" id="KW-0206">Cytoskeleton</keyword>
<dbReference type="GO" id="GO:0048487">
    <property type="term" value="F:beta-tubulin binding"/>
    <property type="evidence" value="ECO:0007669"/>
    <property type="project" value="InterPro"/>
</dbReference>
<keyword evidence="3" id="KW-0493">Microtubule</keyword>
<dbReference type="EMBL" id="ML179042">
    <property type="protein sequence ID" value="THV06559.1"/>
    <property type="molecule type" value="Genomic_DNA"/>
</dbReference>
<organism evidence="5 6">
    <name type="scientific">Dendrothele bispora (strain CBS 962.96)</name>
    <dbReference type="NCBI Taxonomy" id="1314807"/>
    <lineage>
        <taxon>Eukaryota</taxon>
        <taxon>Fungi</taxon>
        <taxon>Dikarya</taxon>
        <taxon>Basidiomycota</taxon>
        <taxon>Agaricomycotina</taxon>
        <taxon>Agaricomycetes</taxon>
        <taxon>Agaricomycetidae</taxon>
        <taxon>Agaricales</taxon>
        <taxon>Agaricales incertae sedis</taxon>
        <taxon>Dendrothele</taxon>
    </lineage>
</organism>
<evidence type="ECO:0000256" key="3">
    <source>
        <dbReference type="RuleBase" id="RU364030"/>
    </source>
</evidence>
<dbReference type="PANTHER" id="PTHR21500:SF0">
    <property type="entry name" value="TUBULIN-SPECIFIC CHAPERONE A"/>
    <property type="match status" value="1"/>
</dbReference>
<dbReference type="Proteomes" id="UP000297245">
    <property type="component" value="Unassembled WGS sequence"/>
</dbReference>